<dbReference type="InterPro" id="IPR006016">
    <property type="entry name" value="UspA"/>
</dbReference>
<gene>
    <name evidence="3" type="ORF">HNR21_004132</name>
</gene>
<dbReference type="PRINTS" id="PR01438">
    <property type="entry name" value="UNVRSLSTRESS"/>
</dbReference>
<feature type="domain" description="UspA" evidence="2">
    <location>
        <begin position="143"/>
        <end position="279"/>
    </location>
</feature>
<comment type="caution">
    <text evidence="3">The sequence shown here is derived from an EMBL/GenBank/DDBJ whole genome shotgun (WGS) entry which is preliminary data.</text>
</comment>
<protein>
    <submittedName>
        <fullName evidence="3">Nucleotide-binding universal stress UspA family protein</fullName>
    </submittedName>
</protein>
<evidence type="ECO:0000259" key="2">
    <source>
        <dbReference type="Pfam" id="PF00582"/>
    </source>
</evidence>
<sequence>MGPYRHVVVGYDGTPESGLAVRWAAQEARVRRVPLTVCHAWRWPYPSDFVDYDGLTIVKRMGQHVLRHGARIAEEHTPGVRVRELLLDGPASSALLREADGAVIVIGSHEHRELPVGSSVLQLPARSRSPVVVVRSGAPGDGRAVVGVDGSAGSGAVLEFAFEEAALRDWRVHAVYGCWAPSGAPYGDIAAFADKAELERTCGARLQQAVGPWTARYPQVKVHASVVMDEPRRSLLEAARGADLLVMGDRGVRGLRMQALGTTTLSMLQLAPCTVAVVHIASAS</sequence>
<dbReference type="SUPFAM" id="SSF52402">
    <property type="entry name" value="Adenine nucleotide alpha hydrolases-like"/>
    <property type="match status" value="2"/>
</dbReference>
<feature type="domain" description="UspA" evidence="2">
    <location>
        <begin position="4"/>
        <end position="135"/>
    </location>
</feature>
<comment type="similarity">
    <text evidence="1">Belongs to the universal stress protein A family.</text>
</comment>
<dbReference type="Pfam" id="PF00582">
    <property type="entry name" value="Usp"/>
    <property type="match status" value="2"/>
</dbReference>
<dbReference type="Gene3D" id="3.40.50.620">
    <property type="entry name" value="HUPs"/>
    <property type="match status" value="2"/>
</dbReference>
<dbReference type="InterPro" id="IPR014729">
    <property type="entry name" value="Rossmann-like_a/b/a_fold"/>
</dbReference>
<keyword evidence="4" id="KW-1185">Reference proteome</keyword>
<name>A0A7W3RAF4_9ACTN</name>
<evidence type="ECO:0000313" key="3">
    <source>
        <dbReference type="EMBL" id="MBA9005250.1"/>
    </source>
</evidence>
<dbReference type="EMBL" id="JACJII010000001">
    <property type="protein sequence ID" value="MBA9005250.1"/>
    <property type="molecule type" value="Genomic_DNA"/>
</dbReference>
<dbReference type="PANTHER" id="PTHR46268:SF6">
    <property type="entry name" value="UNIVERSAL STRESS PROTEIN UP12"/>
    <property type="match status" value="1"/>
</dbReference>
<evidence type="ECO:0000256" key="1">
    <source>
        <dbReference type="ARBA" id="ARBA00008791"/>
    </source>
</evidence>
<accession>A0A7W3RAF4</accession>
<organism evidence="3 4">
    <name type="scientific">Thermomonospora cellulosilytica</name>
    <dbReference type="NCBI Taxonomy" id="1411118"/>
    <lineage>
        <taxon>Bacteria</taxon>
        <taxon>Bacillati</taxon>
        <taxon>Actinomycetota</taxon>
        <taxon>Actinomycetes</taxon>
        <taxon>Streptosporangiales</taxon>
        <taxon>Thermomonosporaceae</taxon>
        <taxon>Thermomonospora</taxon>
    </lineage>
</organism>
<dbReference type="InterPro" id="IPR006015">
    <property type="entry name" value="Universal_stress_UspA"/>
</dbReference>
<proteinExistence type="inferred from homology"/>
<evidence type="ECO:0000313" key="4">
    <source>
        <dbReference type="Proteomes" id="UP000539313"/>
    </source>
</evidence>
<dbReference type="AlphaFoldDB" id="A0A7W3RAF4"/>
<dbReference type="PANTHER" id="PTHR46268">
    <property type="entry name" value="STRESS RESPONSE PROTEIN NHAX"/>
    <property type="match status" value="1"/>
</dbReference>
<reference evidence="3 4" key="1">
    <citation type="submission" date="2020-08" db="EMBL/GenBank/DDBJ databases">
        <title>Sequencing the genomes of 1000 actinobacteria strains.</title>
        <authorList>
            <person name="Klenk H.-P."/>
        </authorList>
    </citation>
    <scope>NUCLEOTIDE SEQUENCE [LARGE SCALE GENOMIC DNA]</scope>
    <source>
        <strain evidence="3 4">DSM 45823</strain>
    </source>
</reference>
<dbReference type="Proteomes" id="UP000539313">
    <property type="component" value="Unassembled WGS sequence"/>
</dbReference>
<dbReference type="RefSeq" id="WP_182706471.1">
    <property type="nucleotide sequence ID" value="NZ_JACJII010000001.1"/>
</dbReference>